<dbReference type="PANTHER" id="PTHR30570">
    <property type="entry name" value="PERIPLASMIC PHOSPHATE BINDING COMPONENT OF PHOSPHATE ABC TRANSPORTER"/>
    <property type="match status" value="1"/>
</dbReference>
<comment type="function">
    <text evidence="4">Involved in the system for phosphate transport across the cytoplasmic membrane.</text>
</comment>
<comment type="similarity">
    <text evidence="1 4">Belongs to the PstS family.</text>
</comment>
<dbReference type="Gene3D" id="3.40.190.10">
    <property type="entry name" value="Periplasmic binding protein-like II"/>
    <property type="match status" value="2"/>
</dbReference>
<dbReference type="NCBIfam" id="TIGR02136">
    <property type="entry name" value="ptsS_2"/>
    <property type="match status" value="1"/>
</dbReference>
<gene>
    <name evidence="6" type="ORF">SAMN06296036_13337</name>
</gene>
<dbReference type="SUPFAM" id="SSF53850">
    <property type="entry name" value="Periplasmic binding protein-like II"/>
    <property type="match status" value="1"/>
</dbReference>
<evidence type="ECO:0000313" key="7">
    <source>
        <dbReference type="Proteomes" id="UP000192907"/>
    </source>
</evidence>
<dbReference type="GO" id="GO:0006817">
    <property type="term" value="P:phosphate ion transport"/>
    <property type="evidence" value="ECO:0007669"/>
    <property type="project" value="UniProtKB-UniRule"/>
</dbReference>
<dbReference type="CDD" id="cd13654">
    <property type="entry name" value="PBP2_phosphate_like_2"/>
    <property type="match status" value="1"/>
</dbReference>
<proteinExistence type="inferred from homology"/>
<dbReference type="Pfam" id="PF12849">
    <property type="entry name" value="PBP_like_2"/>
    <property type="match status" value="1"/>
</dbReference>
<keyword evidence="3 4" id="KW-0732">Signal</keyword>
<organism evidence="6 7">
    <name type="scientific">Pseudobacteriovorax antillogorgiicola</name>
    <dbReference type="NCBI Taxonomy" id="1513793"/>
    <lineage>
        <taxon>Bacteria</taxon>
        <taxon>Pseudomonadati</taxon>
        <taxon>Bdellovibrionota</taxon>
        <taxon>Oligoflexia</taxon>
        <taxon>Oligoflexales</taxon>
        <taxon>Pseudobacteriovoracaceae</taxon>
        <taxon>Pseudobacteriovorax</taxon>
    </lineage>
</organism>
<evidence type="ECO:0000256" key="2">
    <source>
        <dbReference type="ARBA" id="ARBA00022448"/>
    </source>
</evidence>
<dbReference type="AlphaFoldDB" id="A0A1Y6CNX5"/>
<sequence length="310" mass="34121">MKLSHLSLGMFLTMSFASPAISAGKLKGTVKLDGSSTVFPVAEAVAEEFQKVQPRVRVTVGLSGTGGGFKKFTSGETDISNASREIAEKEEKLAEKNHVKYIEIPVAFDGVSVVLHPKNEFAKNLTMSELKKIWEPNSKVKTWKDVRSTFPNEPIKLYGPGADSGTFDFFTEAVMGKSRRSRSDYVSSEDDNVLVRGVSADLYSMGYFGYAYYQANESKLGLVSVADKGDNYVTPTPQTIESGKYVLARPLLIYVSLKAAQREEVAKFVEFFIENAASLSKEVGYVPLPKKTYEKALADFRKAVKSSQSH</sequence>
<feature type="chain" id="PRO_5027156948" description="Phosphate-binding protein" evidence="4">
    <location>
        <begin position="23"/>
        <end position="310"/>
    </location>
</feature>
<accession>A0A1Y6CNX5</accession>
<evidence type="ECO:0000259" key="5">
    <source>
        <dbReference type="Pfam" id="PF12849"/>
    </source>
</evidence>
<dbReference type="PANTHER" id="PTHR30570:SF1">
    <property type="entry name" value="PHOSPHATE-BINDING PROTEIN PSTS"/>
    <property type="match status" value="1"/>
</dbReference>
<dbReference type="RefSeq" id="WP_132325504.1">
    <property type="nucleotide sequence ID" value="NZ_FWZT01000033.1"/>
</dbReference>
<name>A0A1Y6CNX5_9BACT</name>
<dbReference type="GO" id="GO:0042301">
    <property type="term" value="F:phosphate ion binding"/>
    <property type="evidence" value="ECO:0007669"/>
    <property type="project" value="UniProtKB-UniRule"/>
</dbReference>
<evidence type="ECO:0000256" key="3">
    <source>
        <dbReference type="ARBA" id="ARBA00022729"/>
    </source>
</evidence>
<dbReference type="InterPro" id="IPR024370">
    <property type="entry name" value="PBP_domain"/>
</dbReference>
<keyword evidence="4" id="KW-0592">Phosphate transport</keyword>
<dbReference type="STRING" id="1513793.SAMN06296036_13337"/>
<protein>
    <recommendedName>
        <fullName evidence="4">Phosphate-binding protein</fullName>
    </recommendedName>
</protein>
<feature type="domain" description="PBP" evidence="5">
    <location>
        <begin position="26"/>
        <end position="274"/>
    </location>
</feature>
<dbReference type="Proteomes" id="UP000192907">
    <property type="component" value="Unassembled WGS sequence"/>
</dbReference>
<reference evidence="7" key="1">
    <citation type="submission" date="2017-04" db="EMBL/GenBank/DDBJ databases">
        <authorList>
            <person name="Varghese N."/>
            <person name="Submissions S."/>
        </authorList>
    </citation>
    <scope>NUCLEOTIDE SEQUENCE [LARGE SCALE GENOMIC DNA]</scope>
    <source>
        <strain evidence="7">RKEM611</strain>
    </source>
</reference>
<dbReference type="OrthoDB" id="5289083at2"/>
<keyword evidence="2 4" id="KW-0813">Transport</keyword>
<feature type="signal peptide" evidence="4">
    <location>
        <begin position="1"/>
        <end position="22"/>
    </location>
</feature>
<dbReference type="EMBL" id="FWZT01000033">
    <property type="protein sequence ID" value="SMF79198.1"/>
    <property type="molecule type" value="Genomic_DNA"/>
</dbReference>
<evidence type="ECO:0000313" key="6">
    <source>
        <dbReference type="EMBL" id="SMF79198.1"/>
    </source>
</evidence>
<evidence type="ECO:0000256" key="4">
    <source>
        <dbReference type="RuleBase" id="RU367119"/>
    </source>
</evidence>
<keyword evidence="7" id="KW-1185">Reference proteome</keyword>
<dbReference type="InterPro" id="IPR050811">
    <property type="entry name" value="Phosphate_ABC_transporter"/>
</dbReference>
<evidence type="ECO:0000256" key="1">
    <source>
        <dbReference type="ARBA" id="ARBA00008725"/>
    </source>
</evidence>
<dbReference type="InterPro" id="IPR011862">
    <property type="entry name" value="Phos-bd"/>
</dbReference>